<comment type="caution">
    <text evidence="1">The sequence shown here is derived from an EMBL/GenBank/DDBJ whole genome shotgun (WGS) entry which is preliminary data.</text>
</comment>
<evidence type="ECO:0000313" key="2">
    <source>
        <dbReference type="Proteomes" id="UP000260795"/>
    </source>
</evidence>
<dbReference type="GO" id="GO:0006508">
    <property type="term" value="P:proteolysis"/>
    <property type="evidence" value="ECO:0007669"/>
    <property type="project" value="UniProtKB-KW"/>
</dbReference>
<keyword evidence="1" id="KW-0645">Protease</keyword>
<dbReference type="Pfam" id="PF13365">
    <property type="entry name" value="Trypsin_2"/>
    <property type="match status" value="1"/>
</dbReference>
<dbReference type="RefSeq" id="WP_117680761.1">
    <property type="nucleotide sequence ID" value="NZ_QSHJ01000007.1"/>
</dbReference>
<proteinExistence type="predicted"/>
<dbReference type="InterPro" id="IPR009003">
    <property type="entry name" value="Peptidase_S1_PA"/>
</dbReference>
<dbReference type="SUPFAM" id="SSF50494">
    <property type="entry name" value="Trypsin-like serine proteases"/>
    <property type="match status" value="1"/>
</dbReference>
<keyword evidence="1" id="KW-0378">Hydrolase</keyword>
<protein>
    <submittedName>
        <fullName evidence="1">Serine protease</fullName>
    </submittedName>
</protein>
<reference evidence="1 2" key="1">
    <citation type="submission" date="2018-08" db="EMBL/GenBank/DDBJ databases">
        <title>A genome reference for cultivated species of the human gut microbiota.</title>
        <authorList>
            <person name="Zou Y."/>
            <person name="Xue W."/>
            <person name="Luo G."/>
        </authorList>
    </citation>
    <scope>NUCLEOTIDE SEQUENCE [LARGE SCALE GENOMIC DNA]</scope>
    <source>
        <strain evidence="1 2">TF08-13</strain>
    </source>
</reference>
<sequence length="192" mass="21032">MNKSLDITKMKQYVLSIISDNYNEGCGVMVGDMFITAGHVISKSENPSIKWNGKNIPLINPIVFHNDENDSDSYDIAVYNIPDAKSLLVLSDVVPEKGDVLKSCSWRMLGEEYVECNAIVNGLKDGNYYAAETDEQLKSGSSGGPVFLNGEVVGILCAGNCNDDNTPCNTEWPLNLCVFLSSKVILKLLEKN</sequence>
<dbReference type="Proteomes" id="UP000260795">
    <property type="component" value="Unassembled WGS sequence"/>
</dbReference>
<dbReference type="GO" id="GO:0008233">
    <property type="term" value="F:peptidase activity"/>
    <property type="evidence" value="ECO:0007669"/>
    <property type="project" value="UniProtKB-KW"/>
</dbReference>
<dbReference type="EMBL" id="QSRK01000004">
    <property type="protein sequence ID" value="RGL16382.1"/>
    <property type="molecule type" value="Genomic_DNA"/>
</dbReference>
<organism evidence="1 2">
    <name type="scientific">Bacteroides uniformis</name>
    <dbReference type="NCBI Taxonomy" id="820"/>
    <lineage>
        <taxon>Bacteria</taxon>
        <taxon>Pseudomonadati</taxon>
        <taxon>Bacteroidota</taxon>
        <taxon>Bacteroidia</taxon>
        <taxon>Bacteroidales</taxon>
        <taxon>Bacteroidaceae</taxon>
        <taxon>Bacteroides</taxon>
    </lineage>
</organism>
<dbReference type="Gene3D" id="2.40.10.10">
    <property type="entry name" value="Trypsin-like serine proteases"/>
    <property type="match status" value="2"/>
</dbReference>
<accession>A0A3E4R8N0</accession>
<name>A0A3E4R8N0_BACUN</name>
<gene>
    <name evidence="1" type="ORF">DXC80_04225</name>
</gene>
<evidence type="ECO:0000313" key="1">
    <source>
        <dbReference type="EMBL" id="RGL16382.1"/>
    </source>
</evidence>
<dbReference type="InterPro" id="IPR043504">
    <property type="entry name" value="Peptidase_S1_PA_chymotrypsin"/>
</dbReference>
<dbReference type="AlphaFoldDB" id="A0A3E4R8N0"/>